<dbReference type="GO" id="GO:0016836">
    <property type="term" value="F:hydro-lyase activity"/>
    <property type="evidence" value="ECO:0007669"/>
    <property type="project" value="TreeGrafter"/>
</dbReference>
<dbReference type="InterPro" id="IPR018110">
    <property type="entry name" value="Mandel_Rmase/mucon_lact_enz_CS"/>
</dbReference>
<evidence type="ECO:0000313" key="8">
    <source>
        <dbReference type="Proteomes" id="UP001056132"/>
    </source>
</evidence>
<evidence type="ECO:0000256" key="2">
    <source>
        <dbReference type="ARBA" id="ARBA00022723"/>
    </source>
</evidence>
<dbReference type="InterPro" id="IPR013342">
    <property type="entry name" value="Mandelate_racemase_C"/>
</dbReference>
<evidence type="ECO:0000259" key="4">
    <source>
        <dbReference type="SMART" id="SM00922"/>
    </source>
</evidence>
<dbReference type="InterPro" id="IPR046945">
    <property type="entry name" value="RHMD-like"/>
</dbReference>
<dbReference type="Pfam" id="PF13378">
    <property type="entry name" value="MR_MLE_C"/>
    <property type="match status" value="1"/>
</dbReference>
<keyword evidence="2" id="KW-0479">Metal-binding</keyword>
<dbReference type="Gene3D" id="3.30.390.10">
    <property type="entry name" value="Enolase-like, N-terminal domain"/>
    <property type="match status" value="1"/>
</dbReference>
<dbReference type="GO" id="GO:0000287">
    <property type="term" value="F:magnesium ion binding"/>
    <property type="evidence" value="ECO:0007669"/>
    <property type="project" value="TreeGrafter"/>
</dbReference>
<evidence type="ECO:0000256" key="1">
    <source>
        <dbReference type="ARBA" id="ARBA00001946"/>
    </source>
</evidence>
<evidence type="ECO:0000313" key="7">
    <source>
        <dbReference type="Proteomes" id="UP000318943"/>
    </source>
</evidence>
<keyword evidence="7" id="KW-1185">Reference proteome</keyword>
<reference evidence="6" key="3">
    <citation type="submission" date="2022-05" db="EMBL/GenBank/DDBJ databases">
        <authorList>
            <person name="Kunte H.-J."/>
        </authorList>
    </citation>
    <scope>NUCLEOTIDE SEQUENCE</scope>
    <source>
        <strain evidence="6">G5</strain>
    </source>
</reference>
<dbReference type="KEGG" id="ccam:M5D45_04000"/>
<dbReference type="SMART" id="SM00922">
    <property type="entry name" value="MR_MLE"/>
    <property type="match status" value="1"/>
</dbReference>
<dbReference type="InterPro" id="IPR013341">
    <property type="entry name" value="Mandelate_racemase_N_dom"/>
</dbReference>
<dbReference type="RefSeq" id="WP_144201707.1">
    <property type="nucleotide sequence ID" value="NZ_CAJPVH010000003.1"/>
</dbReference>
<dbReference type="EMBL" id="VCIZ01000017">
    <property type="protein sequence ID" value="TSP10276.1"/>
    <property type="molecule type" value="Genomic_DNA"/>
</dbReference>
<evidence type="ECO:0000313" key="5">
    <source>
        <dbReference type="EMBL" id="TSP10276.1"/>
    </source>
</evidence>
<dbReference type="AlphaFoldDB" id="A0AAE9L3F0"/>
<dbReference type="Pfam" id="PF02746">
    <property type="entry name" value="MR_MLE_N"/>
    <property type="match status" value="1"/>
</dbReference>
<dbReference type="Proteomes" id="UP000318943">
    <property type="component" value="Unassembled WGS sequence"/>
</dbReference>
<evidence type="ECO:0000313" key="6">
    <source>
        <dbReference type="EMBL" id="URF05010.1"/>
    </source>
</evidence>
<comment type="cofactor">
    <cofactor evidence="1">
        <name>Mg(2+)</name>
        <dbReference type="ChEBI" id="CHEBI:18420"/>
    </cofactor>
</comment>
<reference evidence="5 7" key="1">
    <citation type="submission" date="2019-05" db="EMBL/GenBank/DDBJ databases">
        <title>Whole genome sequence analysis of Cupriavidus campinensis S14E4C strain.</title>
        <authorList>
            <person name="Abbaszade G."/>
            <person name="Szabo A."/>
            <person name="Toumi M."/>
            <person name="Toth E."/>
        </authorList>
    </citation>
    <scope>NUCLEOTIDE SEQUENCE [LARGE SCALE GENOMIC DNA]</scope>
    <source>
        <strain evidence="5 7">S14E4C</strain>
    </source>
</reference>
<accession>A0AAE9L3F0</accession>
<dbReference type="Proteomes" id="UP001056132">
    <property type="component" value="Chromosome 1"/>
</dbReference>
<dbReference type="PROSITE" id="PS00908">
    <property type="entry name" value="MR_MLE_1"/>
    <property type="match status" value="1"/>
</dbReference>
<dbReference type="InterPro" id="IPR029017">
    <property type="entry name" value="Enolase-like_N"/>
</dbReference>
<name>A0AAE9L3F0_9BURK</name>
<dbReference type="GO" id="GO:0009063">
    <property type="term" value="P:amino acid catabolic process"/>
    <property type="evidence" value="ECO:0007669"/>
    <property type="project" value="InterPro"/>
</dbReference>
<dbReference type="EMBL" id="CP097330">
    <property type="protein sequence ID" value="URF05010.1"/>
    <property type="molecule type" value="Genomic_DNA"/>
</dbReference>
<dbReference type="InterPro" id="IPR036849">
    <property type="entry name" value="Enolase-like_C_sf"/>
</dbReference>
<organism evidence="6 8">
    <name type="scientific">Cupriavidus campinensis</name>
    <dbReference type="NCBI Taxonomy" id="151783"/>
    <lineage>
        <taxon>Bacteria</taxon>
        <taxon>Pseudomonadati</taxon>
        <taxon>Pseudomonadota</taxon>
        <taxon>Betaproteobacteria</taxon>
        <taxon>Burkholderiales</taxon>
        <taxon>Burkholderiaceae</taxon>
        <taxon>Cupriavidus</taxon>
    </lineage>
</organism>
<evidence type="ECO:0000256" key="3">
    <source>
        <dbReference type="ARBA" id="ARBA00022842"/>
    </source>
</evidence>
<dbReference type="PANTHER" id="PTHR13794:SF58">
    <property type="entry name" value="MITOCHONDRIAL ENOLASE SUPERFAMILY MEMBER 1"/>
    <property type="match status" value="1"/>
</dbReference>
<dbReference type="PANTHER" id="PTHR13794">
    <property type="entry name" value="ENOLASE SUPERFAMILY, MANDELATE RACEMASE"/>
    <property type="match status" value="1"/>
</dbReference>
<keyword evidence="3" id="KW-0460">Magnesium</keyword>
<dbReference type="SUPFAM" id="SSF51604">
    <property type="entry name" value="Enolase C-terminal domain-like"/>
    <property type="match status" value="1"/>
</dbReference>
<dbReference type="InterPro" id="IPR029065">
    <property type="entry name" value="Enolase_C-like"/>
</dbReference>
<feature type="domain" description="Mandelate racemase/muconate lactonizing enzyme C-terminal" evidence="4">
    <location>
        <begin position="149"/>
        <end position="247"/>
    </location>
</feature>
<dbReference type="SFLD" id="SFLDG00179">
    <property type="entry name" value="mandelate_racemase"/>
    <property type="match status" value="1"/>
</dbReference>
<reference evidence="6" key="2">
    <citation type="journal article" date="2022" name="Microbiol. Resour. Announc.">
        <title>Genome Sequence of Cupriavidus campinensis Strain G5, a Member of a Bacterial Consortium Capable of Polyethylene Degradation.</title>
        <authorList>
            <person name="Schneider B."/>
            <person name="Pfeiffer F."/>
            <person name="Dyall-Smith M."/>
            <person name="Kunte H.J."/>
        </authorList>
    </citation>
    <scope>NUCLEOTIDE SEQUENCE</scope>
    <source>
        <strain evidence="6">G5</strain>
    </source>
</reference>
<dbReference type="Gene3D" id="3.20.20.120">
    <property type="entry name" value="Enolase-like C-terminal domain"/>
    <property type="match status" value="1"/>
</dbReference>
<gene>
    <name evidence="5" type="ORF">FGG12_23985</name>
    <name evidence="6" type="ORF">M5D45_04000</name>
</gene>
<sequence>MKLEPLVCQSVEVRPVLVPLKRPIVSKVGAFDQWPLILIDLHTREGIVGRSYLEPYLKQAAKYIVPVIRDLVAARAGTPLCPLDDFQHARRALHLVGYEGITMIAIAALDMAAWDALGQAAGLPLAALLGGAVGKVPAYNSNGLWLSDVGGLAEEAAALVAEGGFHALKLRLGRERLQDDLDAIRSVREAVGEDTKLMVDFNQGLSFDDALRRCHALDDQGLYWFEEPVAYTNTDGHAQLAREIRTPIQLGENFYGPRDVWKALQAGACDCVMLDMMRIGGVSGWLRAAPIASAAGIPVSTHLYPEACAHLMRITETPHWLEWQDWGYPVLKAPFALEDGQLIVPDRPGLGIEWDEPAVKRFQYE</sequence>
<dbReference type="SUPFAM" id="SSF54826">
    <property type="entry name" value="Enolase N-terminal domain-like"/>
    <property type="match status" value="1"/>
</dbReference>
<proteinExistence type="predicted"/>
<dbReference type="SFLD" id="SFLDS00001">
    <property type="entry name" value="Enolase"/>
    <property type="match status" value="1"/>
</dbReference>
<dbReference type="GO" id="GO:0016052">
    <property type="term" value="P:carbohydrate catabolic process"/>
    <property type="evidence" value="ECO:0007669"/>
    <property type="project" value="TreeGrafter"/>
</dbReference>
<protein>
    <submittedName>
        <fullName evidence="6">Mandelate racemase</fullName>
    </submittedName>
</protein>